<accession>A0ABQ3KXK3</accession>
<dbReference type="EMBL" id="BNAO01000003">
    <property type="protein sequence ID" value="GHG68008.1"/>
    <property type="molecule type" value="Genomic_DNA"/>
</dbReference>
<evidence type="ECO:0000313" key="3">
    <source>
        <dbReference type="Proteomes" id="UP000659697"/>
    </source>
</evidence>
<dbReference type="Proteomes" id="UP000659697">
    <property type="component" value="Unassembled WGS sequence"/>
</dbReference>
<evidence type="ECO:0000313" key="2">
    <source>
        <dbReference type="EMBL" id="GHG68008.1"/>
    </source>
</evidence>
<protein>
    <submittedName>
        <fullName evidence="2">UDP-glucose 4-epimerase</fullName>
    </submittedName>
</protein>
<gene>
    <name evidence="2" type="ORF">GCM10010919_17120</name>
</gene>
<dbReference type="InterPro" id="IPR001509">
    <property type="entry name" value="Epimerase_deHydtase"/>
</dbReference>
<dbReference type="CDD" id="cd05232">
    <property type="entry name" value="UDP_G4E_4_SDR_e"/>
    <property type="match status" value="1"/>
</dbReference>
<dbReference type="PANTHER" id="PTHR43245">
    <property type="entry name" value="BIFUNCTIONAL POLYMYXIN RESISTANCE PROTEIN ARNA"/>
    <property type="match status" value="1"/>
</dbReference>
<proteinExistence type="predicted"/>
<dbReference type="RefSeq" id="WP_189432278.1">
    <property type="nucleotide sequence ID" value="NZ_BNAO01000003.1"/>
</dbReference>
<evidence type="ECO:0000259" key="1">
    <source>
        <dbReference type="Pfam" id="PF01370"/>
    </source>
</evidence>
<dbReference type="Gene3D" id="3.40.50.720">
    <property type="entry name" value="NAD(P)-binding Rossmann-like Domain"/>
    <property type="match status" value="1"/>
</dbReference>
<dbReference type="PANTHER" id="PTHR43245:SF58">
    <property type="entry name" value="BLL5923 PROTEIN"/>
    <property type="match status" value="1"/>
</dbReference>
<keyword evidence="3" id="KW-1185">Reference proteome</keyword>
<reference evidence="3" key="1">
    <citation type="journal article" date="2019" name="Int. J. Syst. Evol. Microbiol.">
        <title>The Global Catalogue of Microorganisms (GCM) 10K type strain sequencing project: providing services to taxonomists for standard genome sequencing and annotation.</title>
        <authorList>
            <consortium name="The Broad Institute Genomics Platform"/>
            <consortium name="The Broad Institute Genome Sequencing Center for Infectious Disease"/>
            <person name="Wu L."/>
            <person name="Ma J."/>
        </authorList>
    </citation>
    <scope>NUCLEOTIDE SEQUENCE [LARGE SCALE GENOMIC DNA]</scope>
    <source>
        <strain evidence="3">CGMCC 1.7003</strain>
    </source>
</reference>
<dbReference type="InterPro" id="IPR036291">
    <property type="entry name" value="NAD(P)-bd_dom_sf"/>
</dbReference>
<comment type="caution">
    <text evidence="2">The sequence shown here is derived from an EMBL/GenBank/DDBJ whole genome shotgun (WGS) entry which is preliminary data.</text>
</comment>
<name>A0ABQ3KXK3_9ALTE</name>
<sequence>MSQKIVVTGASGFIGKALVQCLAEQYQVVAPLRQAVDFGTDAIQVPIIQDIGHLPAECDWLANTDVVIHIAAMAHRVGAALADFQRVNTQATLALAQKAVDYGVKRFIFISSIGVLGASNSVPFKFNDTPAPEEPYAVSKLQAEIGLTQLAKATGLELVIIRPPLVYGPGAPGNFSKLNNLVSSGLPLPFGKVNNKRSFVALANVVDLISTCITHPKATNQTFLVSDDHDISTTELLKLMALAKGKAVWLLPVPVSCLTFVAGCFGKKALIQKFCGNLQVDINHTKTTLNWQPPLSVADGIAQCFKD</sequence>
<feature type="domain" description="NAD-dependent epimerase/dehydratase" evidence="1">
    <location>
        <begin position="5"/>
        <end position="220"/>
    </location>
</feature>
<organism evidence="2 3">
    <name type="scientific">Alishewanella longhuensis</name>
    <dbReference type="NCBI Taxonomy" id="1091037"/>
    <lineage>
        <taxon>Bacteria</taxon>
        <taxon>Pseudomonadati</taxon>
        <taxon>Pseudomonadota</taxon>
        <taxon>Gammaproteobacteria</taxon>
        <taxon>Alteromonadales</taxon>
        <taxon>Alteromonadaceae</taxon>
        <taxon>Alishewanella</taxon>
    </lineage>
</organism>
<dbReference type="Pfam" id="PF01370">
    <property type="entry name" value="Epimerase"/>
    <property type="match status" value="1"/>
</dbReference>
<dbReference type="SUPFAM" id="SSF51735">
    <property type="entry name" value="NAD(P)-binding Rossmann-fold domains"/>
    <property type="match status" value="1"/>
</dbReference>
<dbReference type="InterPro" id="IPR050177">
    <property type="entry name" value="Lipid_A_modif_metabolic_enz"/>
</dbReference>